<name>A0A016RT21_9BILA</name>
<dbReference type="Gene3D" id="3.40.390.10">
    <property type="entry name" value="Collagenase (Catalytic Domain)"/>
    <property type="match status" value="1"/>
</dbReference>
<evidence type="ECO:0000259" key="1">
    <source>
        <dbReference type="Pfam" id="PF01431"/>
    </source>
</evidence>
<feature type="domain" description="Peptidase M13 C-terminal" evidence="1">
    <location>
        <begin position="43"/>
        <end position="100"/>
    </location>
</feature>
<dbReference type="Proteomes" id="UP000024635">
    <property type="component" value="Unassembled WGS sequence"/>
</dbReference>
<dbReference type="Pfam" id="PF01431">
    <property type="entry name" value="Peptidase_M13"/>
    <property type="match status" value="1"/>
</dbReference>
<dbReference type="GO" id="GO:0004222">
    <property type="term" value="F:metalloendopeptidase activity"/>
    <property type="evidence" value="ECO:0007669"/>
    <property type="project" value="InterPro"/>
</dbReference>
<evidence type="ECO:0000313" key="2">
    <source>
        <dbReference type="EMBL" id="EYB81468.1"/>
    </source>
</evidence>
<dbReference type="InterPro" id="IPR000718">
    <property type="entry name" value="Peptidase_M13"/>
</dbReference>
<dbReference type="MEROPS" id="M13.013"/>
<dbReference type="OrthoDB" id="5873741at2759"/>
<sequence>MEKPSKHLWVGTALRCNARFQQRASLLHRICNASPYRLHTDRTKHWCGRLSLDLTMALLIADVHSLYNIRVNNVLANIPEFAEAFHCAPGTRMNPGKRCSMY</sequence>
<protein>
    <recommendedName>
        <fullName evidence="1">Peptidase M13 C-terminal domain-containing protein</fullName>
    </recommendedName>
</protein>
<dbReference type="EMBL" id="JARK01001719">
    <property type="protein sequence ID" value="EYB81468.1"/>
    <property type="molecule type" value="Genomic_DNA"/>
</dbReference>
<organism evidence="2 3">
    <name type="scientific">Ancylostoma ceylanicum</name>
    <dbReference type="NCBI Taxonomy" id="53326"/>
    <lineage>
        <taxon>Eukaryota</taxon>
        <taxon>Metazoa</taxon>
        <taxon>Ecdysozoa</taxon>
        <taxon>Nematoda</taxon>
        <taxon>Chromadorea</taxon>
        <taxon>Rhabditida</taxon>
        <taxon>Rhabditina</taxon>
        <taxon>Rhabditomorpha</taxon>
        <taxon>Strongyloidea</taxon>
        <taxon>Ancylostomatidae</taxon>
        <taxon>Ancylostomatinae</taxon>
        <taxon>Ancylostoma</taxon>
    </lineage>
</organism>
<dbReference type="AlphaFoldDB" id="A0A016RT21"/>
<keyword evidence="3" id="KW-1185">Reference proteome</keyword>
<dbReference type="PROSITE" id="PS51885">
    <property type="entry name" value="NEPRILYSIN"/>
    <property type="match status" value="1"/>
</dbReference>
<dbReference type="InterPro" id="IPR018497">
    <property type="entry name" value="Peptidase_M13_C"/>
</dbReference>
<dbReference type="GO" id="GO:0006508">
    <property type="term" value="P:proteolysis"/>
    <property type="evidence" value="ECO:0007669"/>
    <property type="project" value="InterPro"/>
</dbReference>
<comment type="caution">
    <text evidence="2">The sequence shown here is derived from an EMBL/GenBank/DDBJ whole genome shotgun (WGS) entry which is preliminary data.</text>
</comment>
<dbReference type="InterPro" id="IPR024079">
    <property type="entry name" value="MetalloPept_cat_dom_sf"/>
</dbReference>
<accession>A0A016RT21</accession>
<dbReference type="SUPFAM" id="SSF55486">
    <property type="entry name" value="Metalloproteases ('zincins'), catalytic domain"/>
    <property type="match status" value="1"/>
</dbReference>
<proteinExistence type="predicted"/>
<gene>
    <name evidence="2" type="primary">Acey_s0383.g385</name>
    <name evidence="2" type="ORF">Y032_0383g385</name>
</gene>
<evidence type="ECO:0000313" key="3">
    <source>
        <dbReference type="Proteomes" id="UP000024635"/>
    </source>
</evidence>
<reference evidence="3" key="1">
    <citation type="journal article" date="2015" name="Nat. Genet.">
        <title>The genome and transcriptome of the zoonotic hookworm Ancylostoma ceylanicum identify infection-specific gene families.</title>
        <authorList>
            <person name="Schwarz E.M."/>
            <person name="Hu Y."/>
            <person name="Antoshechkin I."/>
            <person name="Miller M.M."/>
            <person name="Sternberg P.W."/>
            <person name="Aroian R.V."/>
        </authorList>
    </citation>
    <scope>NUCLEOTIDE SEQUENCE</scope>
    <source>
        <strain evidence="3">HY135</strain>
    </source>
</reference>